<evidence type="ECO:0000313" key="2">
    <source>
        <dbReference type="Proteomes" id="UP000011554"/>
    </source>
</evidence>
<organism evidence="1 2">
    <name type="scientific">Natrialba asiatica (strain ATCC 700177 / DSM 12278 / JCM 9576 / FERM P-10747 / NBRC 102637 / 172P1)</name>
    <dbReference type="NCBI Taxonomy" id="29540"/>
    <lineage>
        <taxon>Archaea</taxon>
        <taxon>Methanobacteriati</taxon>
        <taxon>Methanobacteriota</taxon>
        <taxon>Stenosarchaea group</taxon>
        <taxon>Halobacteria</taxon>
        <taxon>Halobacteriales</taxon>
        <taxon>Natrialbaceae</taxon>
        <taxon>Natrialba</taxon>
    </lineage>
</organism>
<name>M0B5S8_NATA1</name>
<reference evidence="1 2" key="1">
    <citation type="journal article" date="2014" name="PLoS Genet.">
        <title>Phylogenetically driven sequencing of extremely halophilic archaea reveals strategies for static and dynamic osmo-response.</title>
        <authorList>
            <person name="Becker E.A."/>
            <person name="Seitzer P.M."/>
            <person name="Tritt A."/>
            <person name="Larsen D."/>
            <person name="Krusor M."/>
            <person name="Yao A.I."/>
            <person name="Wu D."/>
            <person name="Madern D."/>
            <person name="Eisen J.A."/>
            <person name="Darling A.E."/>
            <person name="Facciotti M.T."/>
        </authorList>
    </citation>
    <scope>NUCLEOTIDE SEQUENCE [LARGE SCALE GENOMIC DNA]</scope>
    <source>
        <strain evidence="1 2">DSM 12278</strain>
    </source>
</reference>
<dbReference type="EMBL" id="AOIO01000003">
    <property type="protein sequence ID" value="ELZ05882.1"/>
    <property type="molecule type" value="Genomic_DNA"/>
</dbReference>
<dbReference type="Proteomes" id="UP000011554">
    <property type="component" value="Unassembled WGS sequence"/>
</dbReference>
<gene>
    <name evidence="1" type="ORF">C481_00050</name>
</gene>
<comment type="caution">
    <text evidence="1">The sequence shown here is derived from an EMBL/GenBank/DDBJ whole genome shotgun (WGS) entry which is preliminary data.</text>
</comment>
<protein>
    <submittedName>
        <fullName evidence="1">Uncharacterized protein</fullName>
    </submittedName>
</protein>
<proteinExistence type="predicted"/>
<keyword evidence="2" id="KW-1185">Reference proteome</keyword>
<dbReference type="AlphaFoldDB" id="M0B5S8"/>
<evidence type="ECO:0000313" key="1">
    <source>
        <dbReference type="EMBL" id="ELZ05882.1"/>
    </source>
</evidence>
<accession>M0B5S8</accession>
<sequence length="60" mass="6758">MALTGPSTRQIQNRRAMRERLVHVRTLENSGSLKLIALFGLRQWLSAEPTESSFLVMTTG</sequence>